<reference evidence="2" key="1">
    <citation type="submission" date="2021-12" db="EMBL/GenBank/DDBJ databases">
        <authorList>
            <person name="King R."/>
        </authorList>
    </citation>
    <scope>NUCLEOTIDE SEQUENCE</scope>
</reference>
<proteinExistence type="predicted"/>
<evidence type="ECO:0000256" key="1">
    <source>
        <dbReference type="SAM" id="SignalP"/>
    </source>
</evidence>
<keyword evidence="1" id="KW-0732">Signal</keyword>
<name>A0A9P0BVC7_CHRIL</name>
<dbReference type="OrthoDB" id="7314768at2759"/>
<dbReference type="AlphaFoldDB" id="A0A9P0BVC7"/>
<gene>
    <name evidence="2" type="ORF">CINC_LOCUS5416</name>
</gene>
<sequence length="206" mass="22238">MFVLRALVALAVSLFVDAVPVVFKESTPNGESIVAISSSDPNVEKYFSQQFATRSGFTQLRDDEQNRAYNGQAGSPHGAVHSTFSIAGPGKAVASAGRSIASASSGPFLPLFNFPILPEGFGFNNFDVKDWVRNVESFYNPNFPGNGHVNTATAINDNGHVYGNVNAVTFDNRAKPKTNYDNVATSIAFDNRAKTPETYYSANKKN</sequence>
<dbReference type="EMBL" id="LR824005">
    <property type="protein sequence ID" value="CAH0592175.1"/>
    <property type="molecule type" value="Genomic_DNA"/>
</dbReference>
<protein>
    <submittedName>
        <fullName evidence="2">Uncharacterized protein</fullName>
    </submittedName>
</protein>
<organism evidence="2 3">
    <name type="scientific">Chrysodeixis includens</name>
    <name type="common">Soybean looper</name>
    <name type="synonym">Pseudoplusia includens</name>
    <dbReference type="NCBI Taxonomy" id="689277"/>
    <lineage>
        <taxon>Eukaryota</taxon>
        <taxon>Metazoa</taxon>
        <taxon>Ecdysozoa</taxon>
        <taxon>Arthropoda</taxon>
        <taxon>Hexapoda</taxon>
        <taxon>Insecta</taxon>
        <taxon>Pterygota</taxon>
        <taxon>Neoptera</taxon>
        <taxon>Endopterygota</taxon>
        <taxon>Lepidoptera</taxon>
        <taxon>Glossata</taxon>
        <taxon>Ditrysia</taxon>
        <taxon>Noctuoidea</taxon>
        <taxon>Noctuidae</taxon>
        <taxon>Plusiinae</taxon>
        <taxon>Chrysodeixis</taxon>
    </lineage>
</organism>
<evidence type="ECO:0000313" key="3">
    <source>
        <dbReference type="Proteomes" id="UP001154114"/>
    </source>
</evidence>
<feature type="signal peptide" evidence="1">
    <location>
        <begin position="1"/>
        <end position="18"/>
    </location>
</feature>
<dbReference type="Proteomes" id="UP001154114">
    <property type="component" value="Chromosome 2"/>
</dbReference>
<accession>A0A9P0BVC7</accession>
<feature type="chain" id="PRO_5040447499" evidence="1">
    <location>
        <begin position="19"/>
        <end position="206"/>
    </location>
</feature>
<evidence type="ECO:0000313" key="2">
    <source>
        <dbReference type="EMBL" id="CAH0592175.1"/>
    </source>
</evidence>
<keyword evidence="3" id="KW-1185">Reference proteome</keyword>